<dbReference type="Pfam" id="PF00078">
    <property type="entry name" value="RVT_1"/>
    <property type="match status" value="1"/>
</dbReference>
<dbReference type="InterPro" id="IPR000477">
    <property type="entry name" value="RT_dom"/>
</dbReference>
<dbReference type="PROSITE" id="PS50878">
    <property type="entry name" value="RT_POL"/>
    <property type="match status" value="1"/>
</dbReference>
<feature type="domain" description="Reverse transcriptase" evidence="3">
    <location>
        <begin position="1"/>
        <end position="117"/>
    </location>
</feature>
<dbReference type="PANTHER" id="PTHR33064:SF36">
    <property type="entry name" value="CCHC-TYPE DOMAIN-CONTAINING PROTEIN"/>
    <property type="match status" value="1"/>
</dbReference>
<name>A0A851NQY4_9GALL</name>
<feature type="non-terminal residue" evidence="4">
    <location>
        <position position="136"/>
    </location>
</feature>
<dbReference type="AlphaFoldDB" id="A0A851NQY4"/>
<evidence type="ECO:0000313" key="5">
    <source>
        <dbReference type="Proteomes" id="UP000613066"/>
    </source>
</evidence>
<sequence length="136" mass="15562">CIPLRPESQKLFALEWENPQSGRKIQLAWTVLPQGFKNSPTIFETQLVKDLEQWERPKGKGTVLQYVDDILVATKTREQCLTWTISLLNYLGTVGYRVSHSKAQIGHQQVTYLEFELSGGERTLGQERKEAICQTP</sequence>
<protein>
    <recommendedName>
        <fullName evidence="2">ribonuclease H</fullName>
        <ecNumber evidence="2">3.1.26.4</ecNumber>
    </recommendedName>
</protein>
<dbReference type="EC" id="3.1.26.4" evidence="2"/>
<comment type="similarity">
    <text evidence="1">Belongs to the beta type-B retroviral polymerase family. HERV class-II K(HML-2) pol subfamily.</text>
</comment>
<evidence type="ECO:0000256" key="1">
    <source>
        <dbReference type="ARBA" id="ARBA00010879"/>
    </source>
</evidence>
<dbReference type="InterPro" id="IPR051320">
    <property type="entry name" value="Viral_Replic_Matur_Polypro"/>
</dbReference>
<dbReference type="InterPro" id="IPR043128">
    <property type="entry name" value="Rev_trsase/Diguanyl_cyclase"/>
</dbReference>
<evidence type="ECO:0000256" key="2">
    <source>
        <dbReference type="ARBA" id="ARBA00012180"/>
    </source>
</evidence>
<feature type="non-terminal residue" evidence="4">
    <location>
        <position position="1"/>
    </location>
</feature>
<gene>
    <name evidence="4" type="primary">Ervk8_2</name>
    <name evidence="4" type="ORF">PENPIL_R15274</name>
</gene>
<evidence type="ECO:0000313" key="4">
    <source>
        <dbReference type="EMBL" id="NXC45273.1"/>
    </source>
</evidence>
<dbReference type="Proteomes" id="UP000613066">
    <property type="component" value="Unassembled WGS sequence"/>
</dbReference>
<proteinExistence type="inferred from homology"/>
<keyword evidence="5" id="KW-1185">Reference proteome</keyword>
<accession>A0A851NQY4</accession>
<dbReference type="InterPro" id="IPR043502">
    <property type="entry name" value="DNA/RNA_pol_sf"/>
</dbReference>
<dbReference type="Gene3D" id="3.30.70.270">
    <property type="match status" value="1"/>
</dbReference>
<dbReference type="GO" id="GO:0004523">
    <property type="term" value="F:RNA-DNA hybrid ribonuclease activity"/>
    <property type="evidence" value="ECO:0007669"/>
    <property type="project" value="UniProtKB-EC"/>
</dbReference>
<evidence type="ECO:0000259" key="3">
    <source>
        <dbReference type="PROSITE" id="PS50878"/>
    </source>
</evidence>
<dbReference type="EMBL" id="WBMW01003579">
    <property type="protein sequence ID" value="NXC45273.1"/>
    <property type="molecule type" value="Genomic_DNA"/>
</dbReference>
<dbReference type="SUPFAM" id="SSF56672">
    <property type="entry name" value="DNA/RNA polymerases"/>
    <property type="match status" value="1"/>
</dbReference>
<dbReference type="PANTHER" id="PTHR33064">
    <property type="entry name" value="POL PROTEIN"/>
    <property type="match status" value="1"/>
</dbReference>
<organism evidence="4 5">
    <name type="scientific">Penelope pileata</name>
    <dbReference type="NCBI Taxonomy" id="1118817"/>
    <lineage>
        <taxon>Eukaryota</taxon>
        <taxon>Metazoa</taxon>
        <taxon>Chordata</taxon>
        <taxon>Craniata</taxon>
        <taxon>Vertebrata</taxon>
        <taxon>Euteleostomi</taxon>
        <taxon>Archelosauria</taxon>
        <taxon>Archosauria</taxon>
        <taxon>Dinosauria</taxon>
        <taxon>Saurischia</taxon>
        <taxon>Theropoda</taxon>
        <taxon>Coelurosauria</taxon>
        <taxon>Aves</taxon>
        <taxon>Neognathae</taxon>
        <taxon>Galloanserae</taxon>
        <taxon>Galliformes</taxon>
        <taxon>Cracidae</taxon>
        <taxon>Penelope</taxon>
    </lineage>
</organism>
<dbReference type="OrthoDB" id="9113925at2759"/>
<comment type="caution">
    <text evidence="4">The sequence shown here is derived from an EMBL/GenBank/DDBJ whole genome shotgun (WGS) entry which is preliminary data.</text>
</comment>
<reference evidence="4" key="1">
    <citation type="submission" date="2019-09" db="EMBL/GenBank/DDBJ databases">
        <title>Bird 10,000 Genomes (B10K) Project - Family phase.</title>
        <authorList>
            <person name="Zhang G."/>
        </authorList>
    </citation>
    <scope>NUCLEOTIDE SEQUENCE</scope>
    <source>
        <strain evidence="4">B10K-DU-001-08</strain>
        <tissue evidence="4">Muscle</tissue>
    </source>
</reference>
<dbReference type="Gene3D" id="3.10.10.10">
    <property type="entry name" value="HIV Type 1 Reverse Transcriptase, subunit A, domain 1"/>
    <property type="match status" value="1"/>
</dbReference>